<feature type="compositionally biased region" description="Basic and acidic residues" evidence="1">
    <location>
        <begin position="33"/>
        <end position="43"/>
    </location>
</feature>
<proteinExistence type="predicted"/>
<feature type="compositionally biased region" description="Basic residues" evidence="1">
    <location>
        <begin position="8"/>
        <end position="17"/>
    </location>
</feature>
<keyword evidence="2" id="KW-0472">Membrane</keyword>
<keyword evidence="2" id="KW-0812">Transmembrane</keyword>
<gene>
    <name evidence="3" type="ORF">EYF80_048087</name>
</gene>
<name>A0A4Z2FN54_9TELE</name>
<accession>A0A4Z2FN54</accession>
<comment type="caution">
    <text evidence="3">The sequence shown here is derived from an EMBL/GenBank/DDBJ whole genome shotgun (WGS) entry which is preliminary data.</text>
</comment>
<keyword evidence="4" id="KW-1185">Reference proteome</keyword>
<protein>
    <submittedName>
        <fullName evidence="3">Uncharacterized protein</fullName>
    </submittedName>
</protein>
<feature type="compositionally biased region" description="Low complexity" evidence="1">
    <location>
        <begin position="18"/>
        <end position="28"/>
    </location>
</feature>
<evidence type="ECO:0000256" key="1">
    <source>
        <dbReference type="SAM" id="MobiDB-lite"/>
    </source>
</evidence>
<feature type="transmembrane region" description="Helical" evidence="2">
    <location>
        <begin position="178"/>
        <end position="198"/>
    </location>
</feature>
<dbReference type="AlphaFoldDB" id="A0A4Z2FN54"/>
<dbReference type="Proteomes" id="UP000314294">
    <property type="component" value="Unassembled WGS sequence"/>
</dbReference>
<evidence type="ECO:0000313" key="4">
    <source>
        <dbReference type="Proteomes" id="UP000314294"/>
    </source>
</evidence>
<feature type="region of interest" description="Disordered" evidence="1">
    <location>
        <begin position="1"/>
        <end position="87"/>
    </location>
</feature>
<keyword evidence="2" id="KW-1133">Transmembrane helix</keyword>
<organism evidence="3 4">
    <name type="scientific">Liparis tanakae</name>
    <name type="common">Tanaka's snailfish</name>
    <dbReference type="NCBI Taxonomy" id="230148"/>
    <lineage>
        <taxon>Eukaryota</taxon>
        <taxon>Metazoa</taxon>
        <taxon>Chordata</taxon>
        <taxon>Craniata</taxon>
        <taxon>Vertebrata</taxon>
        <taxon>Euteleostomi</taxon>
        <taxon>Actinopterygii</taxon>
        <taxon>Neopterygii</taxon>
        <taxon>Teleostei</taxon>
        <taxon>Neoteleostei</taxon>
        <taxon>Acanthomorphata</taxon>
        <taxon>Eupercaria</taxon>
        <taxon>Perciformes</taxon>
        <taxon>Cottioidei</taxon>
        <taxon>Cottales</taxon>
        <taxon>Liparidae</taxon>
        <taxon>Liparis</taxon>
    </lineage>
</organism>
<evidence type="ECO:0000256" key="2">
    <source>
        <dbReference type="SAM" id="Phobius"/>
    </source>
</evidence>
<evidence type="ECO:0000313" key="3">
    <source>
        <dbReference type="EMBL" id="TNN41752.1"/>
    </source>
</evidence>
<dbReference type="EMBL" id="SRLO01001083">
    <property type="protein sequence ID" value="TNN41752.1"/>
    <property type="molecule type" value="Genomic_DNA"/>
</dbReference>
<sequence>MARSHDPLHRRRGRRPVSRVSLSRPGSSYAIGEQRHGNAEIRVTEPVPPSPVAEQKSTSPPRVPAARSIPGKVNVRKPRPSRSVSTLVARTRRTVERVNSRVLADVKKNRIAFRVNLQCWCVRLGDFRLDGPAAVETDSHAHRRVKQGPPRGAENTYKTMCLMLGIRPAVENCTVKPLPFLILLILLLLLLPLVRAVFEPSRG</sequence>
<reference evidence="3 4" key="1">
    <citation type="submission" date="2019-03" db="EMBL/GenBank/DDBJ databases">
        <title>First draft genome of Liparis tanakae, snailfish: a comprehensive survey of snailfish specific genes.</title>
        <authorList>
            <person name="Kim W."/>
            <person name="Song I."/>
            <person name="Jeong J.-H."/>
            <person name="Kim D."/>
            <person name="Kim S."/>
            <person name="Ryu S."/>
            <person name="Song J.Y."/>
            <person name="Lee S.K."/>
        </authorList>
    </citation>
    <scope>NUCLEOTIDE SEQUENCE [LARGE SCALE GENOMIC DNA]</scope>
    <source>
        <tissue evidence="3">Muscle</tissue>
    </source>
</reference>